<dbReference type="InterPro" id="IPR053170">
    <property type="entry name" value="Transcription_regulator"/>
</dbReference>
<dbReference type="RefSeq" id="WP_184248843.1">
    <property type="nucleotide sequence ID" value="NZ_BAAACU010000005.1"/>
</dbReference>
<dbReference type="EMBL" id="JACHON010000013">
    <property type="protein sequence ID" value="MBB6513517.1"/>
    <property type="molecule type" value="Genomic_DNA"/>
</dbReference>
<keyword evidence="1" id="KW-0812">Transmembrane</keyword>
<proteinExistence type="predicted"/>
<feature type="transmembrane region" description="Helical" evidence="1">
    <location>
        <begin position="159"/>
        <end position="177"/>
    </location>
</feature>
<dbReference type="Pfam" id="PF04307">
    <property type="entry name" value="YdjM"/>
    <property type="match status" value="1"/>
</dbReference>
<dbReference type="Proteomes" id="UP000572212">
    <property type="component" value="Unassembled WGS sequence"/>
</dbReference>
<dbReference type="InterPro" id="IPR007404">
    <property type="entry name" value="YdjM-like"/>
</dbReference>
<dbReference type="PANTHER" id="PTHR40031:SF1">
    <property type="entry name" value="MEMBRANE-BOUND METAL-DEPENDENT HYDROLASE"/>
    <property type="match status" value="1"/>
</dbReference>
<dbReference type="PANTHER" id="PTHR40031">
    <property type="entry name" value="HYPOTHETICAL MEMBRANE SPANNING PROTEIN"/>
    <property type="match status" value="1"/>
</dbReference>
<keyword evidence="3" id="KW-1185">Reference proteome</keyword>
<keyword evidence="1" id="KW-0472">Membrane</keyword>
<gene>
    <name evidence="2" type="ORF">GGQ92_002329</name>
</gene>
<feature type="transmembrane region" description="Helical" evidence="1">
    <location>
        <begin position="69"/>
        <end position="87"/>
    </location>
</feature>
<sequence>MDTATHITMGIALGGLATLDPVVQSDTTLFTAVMVGTIAGSHAPDFDTVLKLRNNAAYIRNHRGITHSIPAVVFWGLFISSIIYFFVPDVNFLHLWLWTFLAVILHVFVDIFNAYGTQAYRPFSNKWVAHGFISTFDPYIFNFHVIGIIAWILGANPGYTWLTIYFIIFLYYIKRYLDKREIVKLIKQHFDHVEFIATSPTTKQNIWRIALTTEDAYYVGRVEDGHIKMMDRFKREPLPDTPFVQIAKQDKNISAFLSFSPIYRWEINYYDDFNELRLYDLRYRNDGHYPFIAVVHIDDNNCIMNSFTGWVYSERKLQNKLNTGERMV</sequence>
<evidence type="ECO:0000313" key="3">
    <source>
        <dbReference type="Proteomes" id="UP000572212"/>
    </source>
</evidence>
<keyword evidence="1" id="KW-1133">Transmembrane helix</keyword>
<protein>
    <submittedName>
        <fullName evidence="2">Inner membrane protein</fullName>
    </submittedName>
</protein>
<feature type="transmembrane region" description="Helical" evidence="1">
    <location>
        <begin position="93"/>
        <end position="115"/>
    </location>
</feature>
<comment type="caution">
    <text evidence="2">The sequence shown here is derived from an EMBL/GenBank/DDBJ whole genome shotgun (WGS) entry which is preliminary data.</text>
</comment>
<accession>A0A841RNR4</accession>
<organism evidence="2 3">
    <name type="scientific">Gracilibacillus halotolerans</name>
    <dbReference type="NCBI Taxonomy" id="74386"/>
    <lineage>
        <taxon>Bacteria</taxon>
        <taxon>Bacillati</taxon>
        <taxon>Bacillota</taxon>
        <taxon>Bacilli</taxon>
        <taxon>Bacillales</taxon>
        <taxon>Bacillaceae</taxon>
        <taxon>Gracilibacillus</taxon>
    </lineage>
</organism>
<evidence type="ECO:0000313" key="2">
    <source>
        <dbReference type="EMBL" id="MBB6513517.1"/>
    </source>
</evidence>
<name>A0A841RNR4_9BACI</name>
<reference evidence="2 3" key="1">
    <citation type="submission" date="2020-08" db="EMBL/GenBank/DDBJ databases">
        <title>Genomic Encyclopedia of Type Strains, Phase IV (KMG-IV): sequencing the most valuable type-strain genomes for metagenomic binning, comparative biology and taxonomic classification.</title>
        <authorList>
            <person name="Goeker M."/>
        </authorList>
    </citation>
    <scope>NUCLEOTIDE SEQUENCE [LARGE SCALE GENOMIC DNA]</scope>
    <source>
        <strain evidence="2 3">DSM 11805</strain>
    </source>
</reference>
<evidence type="ECO:0000256" key="1">
    <source>
        <dbReference type="SAM" id="Phobius"/>
    </source>
</evidence>
<feature type="transmembrane region" description="Helical" evidence="1">
    <location>
        <begin position="127"/>
        <end position="153"/>
    </location>
</feature>
<dbReference type="AlphaFoldDB" id="A0A841RNR4"/>